<feature type="region of interest" description="Disordered" evidence="1">
    <location>
        <begin position="192"/>
        <end position="221"/>
    </location>
</feature>
<evidence type="ECO:0000313" key="4">
    <source>
        <dbReference type="Proteomes" id="UP000053989"/>
    </source>
</evidence>
<reference evidence="4" key="2">
    <citation type="submission" date="2015-01" db="EMBL/GenBank/DDBJ databases">
        <title>Evolutionary Origins and Diversification of the Mycorrhizal Mutualists.</title>
        <authorList>
            <consortium name="DOE Joint Genome Institute"/>
            <consortium name="Mycorrhizal Genomics Consortium"/>
            <person name="Kohler A."/>
            <person name="Kuo A."/>
            <person name="Nagy L.G."/>
            <person name="Floudas D."/>
            <person name="Copeland A."/>
            <person name="Barry K.W."/>
            <person name="Cichocki N."/>
            <person name="Veneault-Fourrey C."/>
            <person name="LaButti K."/>
            <person name="Lindquist E.A."/>
            <person name="Lipzen A."/>
            <person name="Lundell T."/>
            <person name="Morin E."/>
            <person name="Murat C."/>
            <person name="Riley R."/>
            <person name="Ohm R."/>
            <person name="Sun H."/>
            <person name="Tunlid A."/>
            <person name="Henrissat B."/>
            <person name="Grigoriev I.V."/>
            <person name="Hibbett D.S."/>
            <person name="Martin F."/>
        </authorList>
    </citation>
    <scope>NUCLEOTIDE SEQUENCE [LARGE SCALE GENOMIC DNA]</scope>
    <source>
        <strain evidence="4">Foug A</strain>
    </source>
</reference>
<dbReference type="InterPro" id="IPR021139">
    <property type="entry name" value="NYN"/>
</dbReference>
<dbReference type="Pfam" id="PF01936">
    <property type="entry name" value="NYN"/>
    <property type="match status" value="1"/>
</dbReference>
<proteinExistence type="predicted"/>
<dbReference type="STRING" id="1036808.A0A0C3DWT8"/>
<evidence type="ECO:0000256" key="1">
    <source>
        <dbReference type="SAM" id="MobiDB-lite"/>
    </source>
</evidence>
<feature type="domain" description="NYN" evidence="2">
    <location>
        <begin position="6"/>
        <end position="145"/>
    </location>
</feature>
<dbReference type="Gene3D" id="3.40.50.1010">
    <property type="entry name" value="5'-nuclease"/>
    <property type="match status" value="1"/>
</dbReference>
<sequence>MLDLDKVAIFWDYENCCPPATPGLGYDIANNIGRMARVFGCVTTFKAYLDISAQPAKATTLRSELQLSGVSIIDCPHNGKKEVVDKVVMVDMLAFALDNSPPATVFLITGDRDYAYAMSTLRLRDYKVILITPNTTACLEAQASAVVDWSVVLTRSRVESNSVSNIRRPYNDLDAKLFANLSREISQLGDDDMTVCSISPPSEGSSKSRQIDAEDLPRASFAKDDSIGKASNACECRHNQGPTEIPLKSFNISDDPPPSILSASKGPDSRRSSVSVPSLCRARSATVHSVTIPKSDKAPVQRLTGSLPAPSDVPFRVPSGAGTSTLPDSADRQIPDTGNDGLSDCDEPSTSVLISSPAKPAPTNSFIHSPPPLLNPRLNLISTVPTPSSHTRTISGGIPVSLGDPRQKAFAAVKPAATPRLDQKVTPVPQLNPFSSDFIPNTDADLMEALGLSDDDHESINVCSTGGGSLPSRSDRASALYDNGLPKPVNSDSRVTTEESAANAVNTPNFVPPTKSPLLDEQGSPSVSSEGVQLVLEGSSYDGASTCTDQMSDLGSGFPALAVNATQSPSQPTADIRAGAPQNEAERQKIRTMFRPLIQRLLADRSTGISRPSRSEVAVAVLKLDKNAYKRAGVTTFKSYSQMAQAAGLVILGGTSANPWISLHPDWLDEAIEFGTSSRATEGNPSVADGKQSTFAGNVGAGCFQPLIDILMQFRRSNLQKALRSLVGQMLNPKVYQDAGVTDFEEYVTRAAEVHIVEVGGEGGRAWISLHPDVRI</sequence>
<feature type="compositionally biased region" description="Basic and acidic residues" evidence="1">
    <location>
        <begin position="209"/>
        <end position="221"/>
    </location>
</feature>
<evidence type="ECO:0000259" key="2">
    <source>
        <dbReference type="Pfam" id="PF01936"/>
    </source>
</evidence>
<feature type="region of interest" description="Disordered" evidence="1">
    <location>
        <begin position="566"/>
        <end position="585"/>
    </location>
</feature>
<evidence type="ECO:0000313" key="3">
    <source>
        <dbReference type="EMBL" id="KIM60614.1"/>
    </source>
</evidence>
<keyword evidence="4" id="KW-1185">Reference proteome</keyword>
<gene>
    <name evidence="3" type="ORF">SCLCIDRAFT_123888</name>
</gene>
<dbReference type="InterPro" id="IPR024768">
    <property type="entry name" value="Marf1"/>
</dbReference>
<dbReference type="CDD" id="cd10910">
    <property type="entry name" value="PIN_limkain_b1_N_like"/>
    <property type="match status" value="1"/>
</dbReference>
<dbReference type="GO" id="GO:0004540">
    <property type="term" value="F:RNA nuclease activity"/>
    <property type="evidence" value="ECO:0007669"/>
    <property type="project" value="InterPro"/>
</dbReference>
<feature type="region of interest" description="Disordered" evidence="1">
    <location>
        <begin position="483"/>
        <end position="530"/>
    </location>
</feature>
<protein>
    <recommendedName>
        <fullName evidence="2">NYN domain-containing protein</fullName>
    </recommendedName>
</protein>
<dbReference type="GO" id="GO:1905762">
    <property type="term" value="F:CCR4-NOT complex binding"/>
    <property type="evidence" value="ECO:0007669"/>
    <property type="project" value="TreeGrafter"/>
</dbReference>
<dbReference type="Proteomes" id="UP000053989">
    <property type="component" value="Unassembled WGS sequence"/>
</dbReference>
<dbReference type="InParanoid" id="A0A0C3DWT8"/>
<feature type="compositionally biased region" description="Low complexity" evidence="1">
    <location>
        <begin position="197"/>
        <end position="208"/>
    </location>
</feature>
<dbReference type="HOGENOM" id="CLU_019899_0_0_1"/>
<dbReference type="EMBL" id="KN822060">
    <property type="protein sequence ID" value="KIM60614.1"/>
    <property type="molecule type" value="Genomic_DNA"/>
</dbReference>
<name>A0A0C3DWT8_9AGAM</name>
<feature type="compositionally biased region" description="Polar residues" evidence="1">
    <location>
        <begin position="490"/>
        <end position="509"/>
    </location>
</feature>
<dbReference type="PANTHER" id="PTHR14379">
    <property type="entry name" value="LIMKAIN B LKAP"/>
    <property type="match status" value="1"/>
</dbReference>
<dbReference type="PANTHER" id="PTHR14379:SF3">
    <property type="entry name" value="MEIOSIS REGULATOR AND MRNA STABILITY FACTOR 1"/>
    <property type="match status" value="1"/>
</dbReference>
<dbReference type="AlphaFoldDB" id="A0A0C3DWT8"/>
<organism evidence="3 4">
    <name type="scientific">Scleroderma citrinum Foug A</name>
    <dbReference type="NCBI Taxonomy" id="1036808"/>
    <lineage>
        <taxon>Eukaryota</taxon>
        <taxon>Fungi</taxon>
        <taxon>Dikarya</taxon>
        <taxon>Basidiomycota</taxon>
        <taxon>Agaricomycotina</taxon>
        <taxon>Agaricomycetes</taxon>
        <taxon>Agaricomycetidae</taxon>
        <taxon>Boletales</taxon>
        <taxon>Sclerodermatineae</taxon>
        <taxon>Sclerodermataceae</taxon>
        <taxon>Scleroderma</taxon>
    </lineage>
</organism>
<feature type="region of interest" description="Disordered" evidence="1">
    <location>
        <begin position="235"/>
        <end position="352"/>
    </location>
</feature>
<dbReference type="GO" id="GO:0005777">
    <property type="term" value="C:peroxisome"/>
    <property type="evidence" value="ECO:0007669"/>
    <property type="project" value="InterPro"/>
</dbReference>
<dbReference type="OrthoDB" id="2690974at2759"/>
<reference evidence="3 4" key="1">
    <citation type="submission" date="2014-04" db="EMBL/GenBank/DDBJ databases">
        <authorList>
            <consortium name="DOE Joint Genome Institute"/>
            <person name="Kuo A."/>
            <person name="Kohler A."/>
            <person name="Nagy L.G."/>
            <person name="Floudas D."/>
            <person name="Copeland A."/>
            <person name="Barry K.W."/>
            <person name="Cichocki N."/>
            <person name="Veneault-Fourrey C."/>
            <person name="LaButti K."/>
            <person name="Lindquist E.A."/>
            <person name="Lipzen A."/>
            <person name="Lundell T."/>
            <person name="Morin E."/>
            <person name="Murat C."/>
            <person name="Sun H."/>
            <person name="Tunlid A."/>
            <person name="Henrissat B."/>
            <person name="Grigoriev I.V."/>
            <person name="Hibbett D.S."/>
            <person name="Martin F."/>
            <person name="Nordberg H.P."/>
            <person name="Cantor M.N."/>
            <person name="Hua S.X."/>
        </authorList>
    </citation>
    <scope>NUCLEOTIDE SEQUENCE [LARGE SCALE GENOMIC DNA]</scope>
    <source>
        <strain evidence="3 4">Foug A</strain>
    </source>
</reference>
<accession>A0A0C3DWT8</accession>
<dbReference type="GO" id="GO:0010468">
    <property type="term" value="P:regulation of gene expression"/>
    <property type="evidence" value="ECO:0007669"/>
    <property type="project" value="InterPro"/>
</dbReference>